<keyword evidence="2" id="KW-1185">Reference proteome</keyword>
<name>A0AAX6H6A6_IRIPA</name>
<sequence length="204" mass="22957">MFPGAIIQFSFVELEQATEKFSRSNLIGIGESSNVHRGQANDGIIVAIKKLNLPGGFEEDYGFLDEFLDMFWDVRAIKKAHHRHAKLFLHQKSALVSKKEKQMIPLLLTRQKCRGPTQASLHLVNLLWEHIVMLKISGQLVMDKMFRLGLRHLGNSGNPSYAPQAVYNAYGYANYGQPQMPTASPQATVYATYPPSHSMQVVKD</sequence>
<reference evidence="1" key="2">
    <citation type="submission" date="2023-04" db="EMBL/GenBank/DDBJ databases">
        <authorList>
            <person name="Bruccoleri R.E."/>
            <person name="Oakeley E.J."/>
            <person name="Faust A.-M."/>
            <person name="Dessus-Babus S."/>
            <person name="Altorfer M."/>
            <person name="Burckhardt D."/>
            <person name="Oertli M."/>
            <person name="Naumann U."/>
            <person name="Petersen F."/>
            <person name="Wong J."/>
        </authorList>
    </citation>
    <scope>NUCLEOTIDE SEQUENCE</scope>
    <source>
        <strain evidence="1">GSM-AAB239-AS_SAM_17_03QT</strain>
        <tissue evidence="1">Leaf</tissue>
    </source>
</reference>
<dbReference type="EMBL" id="JANAVB010012198">
    <property type="protein sequence ID" value="KAJ6836353.1"/>
    <property type="molecule type" value="Genomic_DNA"/>
</dbReference>
<comment type="caution">
    <text evidence="1">The sequence shown here is derived from an EMBL/GenBank/DDBJ whole genome shotgun (WGS) entry which is preliminary data.</text>
</comment>
<dbReference type="Proteomes" id="UP001140949">
    <property type="component" value="Unassembled WGS sequence"/>
</dbReference>
<dbReference type="SUPFAM" id="SSF56112">
    <property type="entry name" value="Protein kinase-like (PK-like)"/>
    <property type="match status" value="1"/>
</dbReference>
<reference evidence="1" key="1">
    <citation type="journal article" date="2023" name="GigaByte">
        <title>Genome assembly of the bearded iris, Iris pallida Lam.</title>
        <authorList>
            <person name="Bruccoleri R.E."/>
            <person name="Oakeley E.J."/>
            <person name="Faust A.M.E."/>
            <person name="Altorfer M."/>
            <person name="Dessus-Babus S."/>
            <person name="Burckhardt D."/>
            <person name="Oertli M."/>
            <person name="Naumann U."/>
            <person name="Petersen F."/>
            <person name="Wong J."/>
        </authorList>
    </citation>
    <scope>NUCLEOTIDE SEQUENCE</scope>
    <source>
        <strain evidence="1">GSM-AAB239-AS_SAM_17_03QT</strain>
    </source>
</reference>
<dbReference type="InterPro" id="IPR011009">
    <property type="entry name" value="Kinase-like_dom_sf"/>
</dbReference>
<dbReference type="Gene3D" id="3.30.200.20">
    <property type="entry name" value="Phosphorylase Kinase, domain 1"/>
    <property type="match status" value="1"/>
</dbReference>
<dbReference type="AlphaFoldDB" id="A0AAX6H6A6"/>
<accession>A0AAX6H6A6</accession>
<organism evidence="1 2">
    <name type="scientific">Iris pallida</name>
    <name type="common">Sweet iris</name>
    <dbReference type="NCBI Taxonomy" id="29817"/>
    <lineage>
        <taxon>Eukaryota</taxon>
        <taxon>Viridiplantae</taxon>
        <taxon>Streptophyta</taxon>
        <taxon>Embryophyta</taxon>
        <taxon>Tracheophyta</taxon>
        <taxon>Spermatophyta</taxon>
        <taxon>Magnoliopsida</taxon>
        <taxon>Liliopsida</taxon>
        <taxon>Asparagales</taxon>
        <taxon>Iridaceae</taxon>
        <taxon>Iridoideae</taxon>
        <taxon>Irideae</taxon>
        <taxon>Iris</taxon>
    </lineage>
</organism>
<evidence type="ECO:0000313" key="1">
    <source>
        <dbReference type="EMBL" id="KAJ6836353.1"/>
    </source>
</evidence>
<protein>
    <submittedName>
        <fullName evidence="1">Pre-mRNA-processing factor 39 isoform X1</fullName>
    </submittedName>
</protein>
<proteinExistence type="predicted"/>
<gene>
    <name evidence="1" type="ORF">M6B38_328135</name>
</gene>
<evidence type="ECO:0000313" key="2">
    <source>
        <dbReference type="Proteomes" id="UP001140949"/>
    </source>
</evidence>